<evidence type="ECO:0000313" key="3">
    <source>
        <dbReference type="Proteomes" id="UP000324222"/>
    </source>
</evidence>
<feature type="region of interest" description="Disordered" evidence="1">
    <location>
        <begin position="214"/>
        <end position="243"/>
    </location>
</feature>
<gene>
    <name evidence="2" type="primary">ZBED9_1</name>
    <name evidence="2" type="ORF">E2C01_010244</name>
</gene>
<dbReference type="EMBL" id="VSRR010000585">
    <property type="protein sequence ID" value="MPC17390.1"/>
    <property type="molecule type" value="Genomic_DNA"/>
</dbReference>
<accession>A0A5B7D7V2</accession>
<keyword evidence="3" id="KW-1185">Reference proteome</keyword>
<dbReference type="InterPro" id="IPR036397">
    <property type="entry name" value="RNaseH_sf"/>
</dbReference>
<comment type="caution">
    <text evidence="2">The sequence shown here is derived from an EMBL/GenBank/DDBJ whole genome shotgun (WGS) entry which is preliminary data.</text>
</comment>
<sequence>MTSTHKRASISGLDEEGGIRKKLKVECEVQEDGTCEIRDADETAQITLEGELLPGSGSELTTTTITTIETPEDHRVYMDDFAAHLIARKKSMLVPDEKLHSIISYLRDSKPISPRLKFWLNMKKMMMVTLPELDLHDELVVPREGRDGNTTGLLRVVPVSQLYHLVSSLHNVQHAGYKKVKMVVDREYYGVPRSYVQAFCRTCPSCSKMQPLPMPMPPKEPLKQPSQKPTLQPVSRARRPPRWGSVDRRMLGRSIQVDLLDMQHCPDGEFRHICHVMDHFSRFHFLFPLKSRSPVEVARGLEERVMAYIGPPRILNSSSDPKFIHKLNRILFGGWGSDTPFLSRSQTPQIIGGKGVDTNRIVTKQLARLRTDLYDPAAHFPWTTWLPRVMYCLNMHGSPTTQDSQSRQATTDSPAGQGTTGGHSSKQFPYQFMFGRMPPGRCPCWCEDRGHDTDQDLDLDPDQDLEDLDHEPEEEDVDEDESDMQGESEECGVQHLLPVAKTECTTTSENSDHY</sequence>
<dbReference type="Gene3D" id="1.10.340.70">
    <property type="match status" value="1"/>
</dbReference>
<dbReference type="Gene3D" id="3.30.420.10">
    <property type="entry name" value="Ribonuclease H-like superfamily/Ribonuclease H"/>
    <property type="match status" value="1"/>
</dbReference>
<dbReference type="Proteomes" id="UP000324222">
    <property type="component" value="Unassembled WGS sequence"/>
</dbReference>
<dbReference type="OrthoDB" id="6818577at2759"/>
<feature type="region of interest" description="Disordered" evidence="1">
    <location>
        <begin position="453"/>
        <end position="514"/>
    </location>
</feature>
<feature type="compositionally biased region" description="Polar residues" evidence="1">
    <location>
        <begin position="398"/>
        <end position="428"/>
    </location>
</feature>
<reference evidence="2 3" key="1">
    <citation type="submission" date="2019-05" db="EMBL/GenBank/DDBJ databases">
        <title>Another draft genome of Portunus trituberculatus and its Hox gene families provides insights of decapod evolution.</title>
        <authorList>
            <person name="Jeong J.-H."/>
            <person name="Song I."/>
            <person name="Kim S."/>
            <person name="Choi T."/>
            <person name="Kim D."/>
            <person name="Ryu S."/>
            <person name="Kim W."/>
        </authorList>
    </citation>
    <scope>NUCLEOTIDE SEQUENCE [LARGE SCALE GENOMIC DNA]</scope>
    <source>
        <tissue evidence="2">Muscle</tissue>
    </source>
</reference>
<dbReference type="GO" id="GO:0003676">
    <property type="term" value="F:nucleic acid binding"/>
    <property type="evidence" value="ECO:0007669"/>
    <property type="project" value="InterPro"/>
</dbReference>
<organism evidence="2 3">
    <name type="scientific">Portunus trituberculatus</name>
    <name type="common">Swimming crab</name>
    <name type="synonym">Neptunus trituberculatus</name>
    <dbReference type="NCBI Taxonomy" id="210409"/>
    <lineage>
        <taxon>Eukaryota</taxon>
        <taxon>Metazoa</taxon>
        <taxon>Ecdysozoa</taxon>
        <taxon>Arthropoda</taxon>
        <taxon>Crustacea</taxon>
        <taxon>Multicrustacea</taxon>
        <taxon>Malacostraca</taxon>
        <taxon>Eumalacostraca</taxon>
        <taxon>Eucarida</taxon>
        <taxon>Decapoda</taxon>
        <taxon>Pleocyemata</taxon>
        <taxon>Brachyura</taxon>
        <taxon>Eubrachyura</taxon>
        <taxon>Portunoidea</taxon>
        <taxon>Portunidae</taxon>
        <taxon>Portuninae</taxon>
        <taxon>Portunus</taxon>
    </lineage>
</organism>
<protein>
    <submittedName>
        <fullName evidence="2">SCAN domain-containing protein 3</fullName>
    </submittedName>
</protein>
<proteinExistence type="predicted"/>
<feature type="compositionally biased region" description="Polar residues" evidence="1">
    <location>
        <begin position="503"/>
        <end position="514"/>
    </location>
</feature>
<feature type="region of interest" description="Disordered" evidence="1">
    <location>
        <begin position="398"/>
        <end position="432"/>
    </location>
</feature>
<feature type="compositionally biased region" description="Acidic residues" evidence="1">
    <location>
        <begin position="455"/>
        <end position="490"/>
    </location>
</feature>
<evidence type="ECO:0000256" key="1">
    <source>
        <dbReference type="SAM" id="MobiDB-lite"/>
    </source>
</evidence>
<dbReference type="InterPro" id="IPR012337">
    <property type="entry name" value="RNaseH-like_sf"/>
</dbReference>
<evidence type="ECO:0000313" key="2">
    <source>
        <dbReference type="EMBL" id="MPC17390.1"/>
    </source>
</evidence>
<dbReference type="SUPFAM" id="SSF53098">
    <property type="entry name" value="Ribonuclease H-like"/>
    <property type="match status" value="1"/>
</dbReference>
<dbReference type="AlphaFoldDB" id="A0A5B7D7V2"/>
<name>A0A5B7D7V2_PORTR</name>